<keyword evidence="3" id="KW-1185">Reference proteome</keyword>
<keyword evidence="1" id="KW-0472">Membrane</keyword>
<evidence type="ECO:0000256" key="1">
    <source>
        <dbReference type="SAM" id="Phobius"/>
    </source>
</evidence>
<dbReference type="EMBL" id="CALYLO010000013">
    <property type="protein sequence ID" value="CAH8248993.1"/>
    <property type="molecule type" value="Genomic_DNA"/>
</dbReference>
<evidence type="ECO:0000313" key="3">
    <source>
        <dbReference type="Proteomes" id="UP001154322"/>
    </source>
</evidence>
<name>A0ABN8UEH3_9BACL</name>
<keyword evidence="1" id="KW-1133">Transmembrane helix</keyword>
<accession>A0ABN8UEH3</accession>
<organism evidence="2 3">
    <name type="scientific">Paenibacillus melissococcoides</name>
    <dbReference type="NCBI Taxonomy" id="2912268"/>
    <lineage>
        <taxon>Bacteria</taxon>
        <taxon>Bacillati</taxon>
        <taxon>Bacillota</taxon>
        <taxon>Bacilli</taxon>
        <taxon>Bacillales</taxon>
        <taxon>Paenibacillaceae</taxon>
        <taxon>Paenibacillus</taxon>
    </lineage>
</organism>
<proteinExistence type="predicted"/>
<keyword evidence="1" id="KW-0812">Transmembrane</keyword>
<comment type="caution">
    <text evidence="2">The sequence shown here is derived from an EMBL/GenBank/DDBJ whole genome shotgun (WGS) entry which is preliminary data.</text>
</comment>
<dbReference type="Proteomes" id="UP001154322">
    <property type="component" value="Unassembled WGS sequence"/>
</dbReference>
<gene>
    <name evidence="2" type="ORF">WJ0W_006180</name>
</gene>
<feature type="transmembrane region" description="Helical" evidence="1">
    <location>
        <begin position="6"/>
        <end position="39"/>
    </location>
</feature>
<sequence>MVGIAFAFKLLVFAICAGAVISILIFVPLTIYVIPYCLWVGNEQTMGRHQDKKKEGIRKTVKHATILYRSWIRREKPSFLGDGLFTPRRLL</sequence>
<reference evidence="2" key="1">
    <citation type="submission" date="2022-06" db="EMBL/GenBank/DDBJ databases">
        <authorList>
            <person name="Dietemann V."/>
            <person name="Ory F."/>
            <person name="Dainat B."/>
            <person name="Oberhansli S."/>
        </authorList>
    </citation>
    <scope>NUCLEOTIDE SEQUENCE</scope>
    <source>
        <strain evidence="2">Ena-SAMPLE-TAB-26-04-2022-14:26:32:270-5432</strain>
    </source>
</reference>
<protein>
    <submittedName>
        <fullName evidence="2">Uncharacterized protein</fullName>
    </submittedName>
</protein>
<dbReference type="RefSeq" id="WP_261948862.1">
    <property type="nucleotide sequence ID" value="NZ_CALYLO010000013.1"/>
</dbReference>
<evidence type="ECO:0000313" key="2">
    <source>
        <dbReference type="EMBL" id="CAH8248993.1"/>
    </source>
</evidence>